<dbReference type="AlphaFoldDB" id="A0A7W3WUB5"/>
<name>A0A7W3WUB5_9ACTN</name>
<comment type="caution">
    <text evidence="2">The sequence shown here is derived from an EMBL/GenBank/DDBJ whole genome shotgun (WGS) entry which is preliminary data.</text>
</comment>
<proteinExistence type="predicted"/>
<evidence type="ECO:0000256" key="1">
    <source>
        <dbReference type="SAM" id="MobiDB-lite"/>
    </source>
</evidence>
<dbReference type="Proteomes" id="UP000517765">
    <property type="component" value="Unassembled WGS sequence"/>
</dbReference>
<sequence>MEVLHKIARGSQGVAVIEGDELHLVLPSDVDQIGATAPVIDAGPPADDGRVGVSVSTVRPLLPPLINSAVVVARLLQKHGYDAEVTAQFKVRRPGAAKAVGWGEFCYGPAASDHARLYTRVTEGRRAGHPVAVFGRVAAVERDRHRRPVLRLADGRGGFTVRIRTDHPPLLDSLVAGCFVLAVGAWKVWTPAKARPELQLFAEEHWQLAHWTYDDATGRSSPPSCPPPVTKAAPRRPPVPAAIRAPARRRPAVSFSGPRRSRPVGSAPSPVQREDSAAPDAQSPLPPKLGVPGSPPSRFVPPVPEKPPLPPMPAVPPPRPPSPPPAAPSRRPTRRWWPFGRKR</sequence>
<feature type="region of interest" description="Disordered" evidence="1">
    <location>
        <begin position="214"/>
        <end position="343"/>
    </location>
</feature>
<dbReference type="EMBL" id="JABJXA010000021">
    <property type="protein sequence ID" value="MBB1258330.1"/>
    <property type="molecule type" value="Genomic_DNA"/>
</dbReference>
<reference evidence="3" key="1">
    <citation type="submission" date="2020-05" db="EMBL/GenBank/DDBJ databases">
        <title>Classification of alakaliphilic streptomycetes isolated from an alkaline soil next to Lonar Crater, India and a proposal for the recognition of Streptomyces alkaliterrae sp. nov.</title>
        <authorList>
            <person name="Golinska P."/>
        </authorList>
    </citation>
    <scope>NUCLEOTIDE SEQUENCE [LARGE SCALE GENOMIC DNA]</scope>
    <source>
        <strain evidence="3">OF8</strain>
    </source>
</reference>
<gene>
    <name evidence="2" type="ORF">H3147_05735</name>
</gene>
<organism evidence="2 3">
    <name type="scientific">Streptomyces alkaliterrae</name>
    <dbReference type="NCBI Taxonomy" id="2213162"/>
    <lineage>
        <taxon>Bacteria</taxon>
        <taxon>Bacillati</taxon>
        <taxon>Actinomycetota</taxon>
        <taxon>Actinomycetes</taxon>
        <taxon>Kitasatosporales</taxon>
        <taxon>Streptomycetaceae</taxon>
        <taxon>Streptomyces</taxon>
    </lineage>
</organism>
<feature type="compositionally biased region" description="Pro residues" evidence="1">
    <location>
        <begin position="223"/>
        <end position="240"/>
    </location>
</feature>
<evidence type="ECO:0000313" key="2">
    <source>
        <dbReference type="EMBL" id="MBB1258330.1"/>
    </source>
</evidence>
<evidence type="ECO:0000313" key="3">
    <source>
        <dbReference type="Proteomes" id="UP000517765"/>
    </source>
</evidence>
<feature type="compositionally biased region" description="Pro residues" evidence="1">
    <location>
        <begin position="284"/>
        <end position="327"/>
    </location>
</feature>
<protein>
    <submittedName>
        <fullName evidence="2">Uncharacterized protein</fullName>
    </submittedName>
</protein>
<accession>A0A7W3WUB5</accession>